<dbReference type="EMBL" id="GGFJ01012469">
    <property type="protein sequence ID" value="MBW61610.1"/>
    <property type="molecule type" value="Transcribed_RNA"/>
</dbReference>
<organism evidence="3">
    <name type="scientific">Anopheles marajoara</name>
    <dbReference type="NCBI Taxonomy" id="58244"/>
    <lineage>
        <taxon>Eukaryota</taxon>
        <taxon>Metazoa</taxon>
        <taxon>Ecdysozoa</taxon>
        <taxon>Arthropoda</taxon>
        <taxon>Hexapoda</taxon>
        <taxon>Insecta</taxon>
        <taxon>Pterygota</taxon>
        <taxon>Neoptera</taxon>
        <taxon>Endopterygota</taxon>
        <taxon>Diptera</taxon>
        <taxon>Nematocera</taxon>
        <taxon>Culicoidea</taxon>
        <taxon>Culicidae</taxon>
        <taxon>Anophelinae</taxon>
        <taxon>Anopheles</taxon>
    </lineage>
</organism>
<reference evidence="3" key="1">
    <citation type="submission" date="2018-01" db="EMBL/GenBank/DDBJ databases">
        <title>An insight into the sialome of Amazonian anophelines.</title>
        <authorList>
            <person name="Ribeiro J.M."/>
            <person name="Scarpassa V."/>
            <person name="Calvo E."/>
        </authorList>
    </citation>
    <scope>NUCLEOTIDE SEQUENCE</scope>
    <source>
        <tissue evidence="3">Salivary glands</tissue>
    </source>
</reference>
<feature type="compositionally biased region" description="Polar residues" evidence="1">
    <location>
        <begin position="93"/>
        <end position="103"/>
    </location>
</feature>
<feature type="region of interest" description="Disordered" evidence="1">
    <location>
        <begin position="79"/>
        <end position="103"/>
    </location>
</feature>
<name>A0A2M4C8G8_9DIPT</name>
<feature type="chain" id="PRO_5014798618" evidence="2">
    <location>
        <begin position="18"/>
        <end position="103"/>
    </location>
</feature>
<evidence type="ECO:0000256" key="1">
    <source>
        <dbReference type="SAM" id="MobiDB-lite"/>
    </source>
</evidence>
<sequence length="103" mass="11672">MFQLIMLLAFNAAAATAVNQGKIGNFTWTEIALHCRWCSGARRGRDCFCLCWGRCWWLSITEVEIDHSVGSHFQILPDDRTGKAPSSRKPLSITFTTTKRQTH</sequence>
<protein>
    <submittedName>
        <fullName evidence="3">Putative secreted protein</fullName>
    </submittedName>
</protein>
<keyword evidence="2" id="KW-0732">Signal</keyword>
<evidence type="ECO:0000313" key="3">
    <source>
        <dbReference type="EMBL" id="MBW61610.1"/>
    </source>
</evidence>
<accession>A0A2M4C8G8</accession>
<evidence type="ECO:0000256" key="2">
    <source>
        <dbReference type="SAM" id="SignalP"/>
    </source>
</evidence>
<feature type="signal peptide" evidence="2">
    <location>
        <begin position="1"/>
        <end position="17"/>
    </location>
</feature>
<dbReference type="AlphaFoldDB" id="A0A2M4C8G8"/>
<proteinExistence type="predicted"/>